<evidence type="ECO:0000313" key="10">
    <source>
        <dbReference type="Proteomes" id="UP000199236"/>
    </source>
</evidence>
<evidence type="ECO:0000256" key="6">
    <source>
        <dbReference type="ARBA" id="ARBA00023196"/>
    </source>
</evidence>
<dbReference type="EMBL" id="FOVR01000011">
    <property type="protein sequence ID" value="SFO72105.1"/>
    <property type="molecule type" value="Genomic_DNA"/>
</dbReference>
<keyword evidence="7 8" id="KW-0066">ATP synthesis</keyword>
<keyword evidence="2 8" id="KW-0813">Transport</keyword>
<sequence>MSESDQVTDTNSEVSGVAERYARALFDLALEEKAIDAVEADLARIEAIMDESEDFMRLVESPVFTADEQLSAVSALLDKVGMSGTVGNFVRVVAQNRRLFSLPGIIKAFRKILSIHRGEQVAEVTSAQPLGDDDLTALKASLKEALGKDIAIHAKVDADILGGLVVKVGSRMIDSSVRTKLNSLKIALKEVG</sequence>
<dbReference type="STRING" id="655353.SAMN04488056_111157"/>
<protein>
    <recommendedName>
        <fullName evidence="8">ATP synthase subunit delta</fullName>
    </recommendedName>
    <alternativeName>
        <fullName evidence="8">ATP synthase F(1) sector subunit delta</fullName>
    </alternativeName>
    <alternativeName>
        <fullName evidence="8">F-type ATPase subunit delta</fullName>
        <shortName evidence="8">F-ATPase subunit delta</shortName>
    </alternativeName>
</protein>
<keyword evidence="10" id="KW-1185">Reference proteome</keyword>
<dbReference type="PANTHER" id="PTHR11910">
    <property type="entry name" value="ATP SYNTHASE DELTA CHAIN"/>
    <property type="match status" value="1"/>
</dbReference>
<dbReference type="NCBIfam" id="NF004406">
    <property type="entry name" value="PRK05758.3-2"/>
    <property type="match status" value="1"/>
</dbReference>
<dbReference type="GO" id="GO:0045259">
    <property type="term" value="C:proton-transporting ATP synthase complex"/>
    <property type="evidence" value="ECO:0007669"/>
    <property type="project" value="UniProtKB-KW"/>
</dbReference>
<comment type="function">
    <text evidence="8">F(1)F(0) ATP synthase produces ATP from ADP in the presence of a proton or sodium gradient. F-type ATPases consist of two structural domains, F(1) containing the extramembraneous catalytic core and F(0) containing the membrane proton channel, linked together by a central stalk and a peripheral stalk. During catalysis, ATP synthesis in the catalytic domain of F(1) is coupled via a rotary mechanism of the central stalk subunits to proton translocation.</text>
</comment>
<evidence type="ECO:0000256" key="5">
    <source>
        <dbReference type="ARBA" id="ARBA00023136"/>
    </source>
</evidence>
<evidence type="ECO:0000256" key="1">
    <source>
        <dbReference type="ARBA" id="ARBA00004370"/>
    </source>
</evidence>
<dbReference type="NCBIfam" id="TIGR01145">
    <property type="entry name" value="ATP_synt_delta"/>
    <property type="match status" value="1"/>
</dbReference>
<dbReference type="Proteomes" id="UP000199236">
    <property type="component" value="Unassembled WGS sequence"/>
</dbReference>
<dbReference type="PRINTS" id="PR00125">
    <property type="entry name" value="ATPASEDELTA"/>
</dbReference>
<dbReference type="Gene3D" id="1.10.520.20">
    <property type="entry name" value="N-terminal domain of the delta subunit of the F1F0-ATP synthase"/>
    <property type="match status" value="1"/>
</dbReference>
<dbReference type="HAMAP" id="MF_01416">
    <property type="entry name" value="ATP_synth_delta_bact"/>
    <property type="match status" value="1"/>
</dbReference>
<evidence type="ECO:0000256" key="8">
    <source>
        <dbReference type="HAMAP-Rule" id="MF_01416"/>
    </source>
</evidence>
<dbReference type="PROSITE" id="PS00389">
    <property type="entry name" value="ATPASE_DELTA"/>
    <property type="match status" value="1"/>
</dbReference>
<dbReference type="Pfam" id="PF00213">
    <property type="entry name" value="OSCP"/>
    <property type="match status" value="1"/>
</dbReference>
<dbReference type="SUPFAM" id="SSF47928">
    <property type="entry name" value="N-terminal domain of the delta subunit of the F1F0-ATP synthase"/>
    <property type="match status" value="1"/>
</dbReference>
<proteinExistence type="inferred from homology"/>
<dbReference type="GO" id="GO:0046933">
    <property type="term" value="F:proton-transporting ATP synthase activity, rotational mechanism"/>
    <property type="evidence" value="ECO:0007669"/>
    <property type="project" value="UniProtKB-UniRule"/>
</dbReference>
<dbReference type="NCBIfam" id="NF004402">
    <property type="entry name" value="PRK05758.2-2"/>
    <property type="match status" value="1"/>
</dbReference>
<evidence type="ECO:0000256" key="2">
    <source>
        <dbReference type="ARBA" id="ARBA00022448"/>
    </source>
</evidence>
<dbReference type="AlphaFoldDB" id="A0A1I5JH68"/>
<evidence type="ECO:0000313" key="9">
    <source>
        <dbReference type="EMBL" id="SFO72105.1"/>
    </source>
</evidence>
<keyword evidence="3 8" id="KW-0375">Hydrogen ion transport</keyword>
<comment type="subcellular location">
    <subcellularLocation>
        <location evidence="8">Cell membrane</location>
        <topology evidence="8">Peripheral membrane protein</topology>
    </subcellularLocation>
    <subcellularLocation>
        <location evidence="1">Membrane</location>
    </subcellularLocation>
</comment>
<evidence type="ECO:0000256" key="3">
    <source>
        <dbReference type="ARBA" id="ARBA00022781"/>
    </source>
</evidence>
<organism evidence="9 10">
    <name type="scientific">Cohaesibacter marisflavi</name>
    <dbReference type="NCBI Taxonomy" id="655353"/>
    <lineage>
        <taxon>Bacteria</taxon>
        <taxon>Pseudomonadati</taxon>
        <taxon>Pseudomonadota</taxon>
        <taxon>Alphaproteobacteria</taxon>
        <taxon>Hyphomicrobiales</taxon>
        <taxon>Cohaesibacteraceae</taxon>
    </lineage>
</organism>
<reference evidence="9 10" key="1">
    <citation type="submission" date="2016-10" db="EMBL/GenBank/DDBJ databases">
        <authorList>
            <person name="de Groot N.N."/>
        </authorList>
    </citation>
    <scope>NUCLEOTIDE SEQUENCE [LARGE SCALE GENOMIC DNA]</scope>
    <source>
        <strain evidence="9 10">CGMCC 1.9157</strain>
    </source>
</reference>
<keyword evidence="6 8" id="KW-0139">CF(1)</keyword>
<accession>A0A1I5JH68</accession>
<comment type="function">
    <text evidence="8">This protein is part of the stalk that links CF(0) to CF(1). It either transmits conformational changes from CF(0) to CF(1) or is implicated in proton conduction.</text>
</comment>
<dbReference type="InterPro" id="IPR020781">
    <property type="entry name" value="ATPase_OSCP/d_CS"/>
</dbReference>
<keyword evidence="8" id="KW-1003">Cell membrane</keyword>
<comment type="similarity">
    <text evidence="8">Belongs to the ATPase delta chain family.</text>
</comment>
<keyword evidence="5 8" id="KW-0472">Membrane</keyword>
<dbReference type="InterPro" id="IPR026015">
    <property type="entry name" value="ATP_synth_OSCP/delta_N_sf"/>
</dbReference>
<dbReference type="InterPro" id="IPR000711">
    <property type="entry name" value="ATPase_OSCP/dsu"/>
</dbReference>
<evidence type="ECO:0000256" key="4">
    <source>
        <dbReference type="ARBA" id="ARBA00023065"/>
    </source>
</evidence>
<dbReference type="GO" id="GO:0005886">
    <property type="term" value="C:plasma membrane"/>
    <property type="evidence" value="ECO:0007669"/>
    <property type="project" value="UniProtKB-SubCell"/>
</dbReference>
<gene>
    <name evidence="8" type="primary">atpH</name>
    <name evidence="9" type="ORF">SAMN04488056_111157</name>
</gene>
<dbReference type="OrthoDB" id="9796185at2"/>
<keyword evidence="4 8" id="KW-0406">Ion transport</keyword>
<evidence type="ECO:0000256" key="7">
    <source>
        <dbReference type="ARBA" id="ARBA00023310"/>
    </source>
</evidence>
<name>A0A1I5JH68_9HYPH</name>